<sequence>MMPQIKEWTDFAYLSEEFDPNTHEFRYTMFAAINLDDIIFYGELPNRKTEISIQQATATLRPIPDSEIFPELSLSDSKKLTEAPLELPANVQVFIKRPNLSQYDVYKRYNVVHLLAQSLLEEARTVEFLSEHPHPRIIRYHGCRFRRGYLTGIVLSRHSHDLKEYLRHGGGKIDKGVFMNELESAIYHLHSLGWAHNDLNPTNVLVDDSEVAEGMPVLIDFGSAREIGTSLGTSRGTSGWIEGRIEDYTTSKKEHDIFALEQLRHWLDNPPFDDDQGGQ</sequence>
<dbReference type="GO" id="GO:0004674">
    <property type="term" value="F:protein serine/threonine kinase activity"/>
    <property type="evidence" value="ECO:0007669"/>
    <property type="project" value="TreeGrafter"/>
</dbReference>
<evidence type="ECO:0000313" key="2">
    <source>
        <dbReference type="EMBL" id="KAJ5081579.1"/>
    </source>
</evidence>
<dbReference type="PANTHER" id="PTHR44167:SF24">
    <property type="entry name" value="SERINE_THREONINE-PROTEIN KINASE CHK2"/>
    <property type="match status" value="1"/>
</dbReference>
<organism evidence="2 3">
    <name type="scientific">Penicillium alfredii</name>
    <dbReference type="NCBI Taxonomy" id="1506179"/>
    <lineage>
        <taxon>Eukaryota</taxon>
        <taxon>Fungi</taxon>
        <taxon>Dikarya</taxon>
        <taxon>Ascomycota</taxon>
        <taxon>Pezizomycotina</taxon>
        <taxon>Eurotiomycetes</taxon>
        <taxon>Eurotiomycetidae</taxon>
        <taxon>Eurotiales</taxon>
        <taxon>Aspergillaceae</taxon>
        <taxon>Penicillium</taxon>
    </lineage>
</organism>
<dbReference type="GO" id="GO:0044773">
    <property type="term" value="P:mitotic DNA damage checkpoint signaling"/>
    <property type="evidence" value="ECO:0007669"/>
    <property type="project" value="TreeGrafter"/>
</dbReference>
<dbReference type="RefSeq" id="XP_056506866.1">
    <property type="nucleotide sequence ID" value="XM_056660368.1"/>
</dbReference>
<name>A0A9W9EGY8_9EURO</name>
<dbReference type="InterPro" id="IPR011009">
    <property type="entry name" value="Kinase-like_dom_sf"/>
</dbReference>
<dbReference type="GO" id="GO:0005524">
    <property type="term" value="F:ATP binding"/>
    <property type="evidence" value="ECO:0007669"/>
    <property type="project" value="InterPro"/>
</dbReference>
<dbReference type="Proteomes" id="UP001141434">
    <property type="component" value="Unassembled WGS sequence"/>
</dbReference>
<proteinExistence type="predicted"/>
<dbReference type="SUPFAM" id="SSF56112">
    <property type="entry name" value="Protein kinase-like (PK-like)"/>
    <property type="match status" value="1"/>
</dbReference>
<dbReference type="GO" id="GO:0005634">
    <property type="term" value="C:nucleus"/>
    <property type="evidence" value="ECO:0007669"/>
    <property type="project" value="TreeGrafter"/>
</dbReference>
<evidence type="ECO:0000313" key="3">
    <source>
        <dbReference type="Proteomes" id="UP001141434"/>
    </source>
</evidence>
<comment type="caution">
    <text evidence="2">The sequence shown here is derived from an EMBL/GenBank/DDBJ whole genome shotgun (WGS) entry which is preliminary data.</text>
</comment>
<accession>A0A9W9EGY8</accession>
<gene>
    <name evidence="2" type="ORF">NUU61_009843</name>
</gene>
<reference evidence="2" key="1">
    <citation type="submission" date="2022-11" db="EMBL/GenBank/DDBJ databases">
        <authorList>
            <person name="Petersen C."/>
        </authorList>
    </citation>
    <scope>NUCLEOTIDE SEQUENCE</scope>
    <source>
        <strain evidence="2">IBT 34128</strain>
    </source>
</reference>
<dbReference type="InterPro" id="IPR000719">
    <property type="entry name" value="Prot_kinase_dom"/>
</dbReference>
<dbReference type="PANTHER" id="PTHR44167">
    <property type="entry name" value="OVARIAN-SPECIFIC SERINE/THREONINE-PROTEIN KINASE LOK-RELATED"/>
    <property type="match status" value="1"/>
</dbReference>
<dbReference type="PROSITE" id="PS50011">
    <property type="entry name" value="PROTEIN_KINASE_DOM"/>
    <property type="match status" value="1"/>
</dbReference>
<dbReference type="EMBL" id="JAPMSZ010000012">
    <property type="protein sequence ID" value="KAJ5081579.1"/>
    <property type="molecule type" value="Genomic_DNA"/>
</dbReference>
<protein>
    <recommendedName>
        <fullName evidence="1">Protein kinase domain-containing protein</fullName>
    </recommendedName>
</protein>
<dbReference type="Gene3D" id="1.10.510.10">
    <property type="entry name" value="Transferase(Phosphotransferase) domain 1"/>
    <property type="match status" value="1"/>
</dbReference>
<evidence type="ECO:0000259" key="1">
    <source>
        <dbReference type="PROSITE" id="PS50011"/>
    </source>
</evidence>
<dbReference type="AlphaFoldDB" id="A0A9W9EGY8"/>
<keyword evidence="3" id="KW-1185">Reference proteome</keyword>
<reference evidence="2" key="2">
    <citation type="journal article" date="2023" name="IMA Fungus">
        <title>Comparative genomic study of the Penicillium genus elucidates a diverse pangenome and 15 lateral gene transfer events.</title>
        <authorList>
            <person name="Petersen C."/>
            <person name="Sorensen T."/>
            <person name="Nielsen M.R."/>
            <person name="Sondergaard T.E."/>
            <person name="Sorensen J.L."/>
            <person name="Fitzpatrick D.A."/>
            <person name="Frisvad J.C."/>
            <person name="Nielsen K.L."/>
        </authorList>
    </citation>
    <scope>NUCLEOTIDE SEQUENCE</scope>
    <source>
        <strain evidence="2">IBT 34128</strain>
    </source>
</reference>
<dbReference type="Pfam" id="PF00069">
    <property type="entry name" value="Pkinase"/>
    <property type="match status" value="1"/>
</dbReference>
<dbReference type="OrthoDB" id="4062651at2759"/>
<feature type="domain" description="Protein kinase" evidence="1">
    <location>
        <begin position="66"/>
        <end position="279"/>
    </location>
</feature>
<dbReference type="GeneID" id="81399537"/>